<dbReference type="OrthoDB" id="5681588at2"/>
<dbReference type="InterPro" id="IPR000843">
    <property type="entry name" value="HTH_LacI"/>
</dbReference>
<evidence type="ECO:0000256" key="1">
    <source>
        <dbReference type="ARBA" id="ARBA00023015"/>
    </source>
</evidence>
<protein>
    <submittedName>
        <fullName evidence="5">Transcriptional regulator, LacI family</fullName>
    </submittedName>
</protein>
<dbReference type="GO" id="GO:0003700">
    <property type="term" value="F:DNA-binding transcription factor activity"/>
    <property type="evidence" value="ECO:0007669"/>
    <property type="project" value="TreeGrafter"/>
</dbReference>
<dbReference type="SUPFAM" id="SSF53822">
    <property type="entry name" value="Periplasmic binding protein-like I"/>
    <property type="match status" value="1"/>
</dbReference>
<accession>A0A1H5VDU3</accession>
<feature type="domain" description="HTH lacI-type" evidence="4">
    <location>
        <begin position="6"/>
        <end position="60"/>
    </location>
</feature>
<dbReference type="PROSITE" id="PS50932">
    <property type="entry name" value="HTH_LACI_2"/>
    <property type="match status" value="1"/>
</dbReference>
<keyword evidence="3" id="KW-0804">Transcription</keyword>
<keyword evidence="2" id="KW-0238">DNA-binding</keyword>
<dbReference type="Pfam" id="PF00356">
    <property type="entry name" value="LacI"/>
    <property type="match status" value="1"/>
</dbReference>
<dbReference type="PROSITE" id="PS00356">
    <property type="entry name" value="HTH_LACI_1"/>
    <property type="match status" value="1"/>
</dbReference>
<dbReference type="SUPFAM" id="SSF47413">
    <property type="entry name" value="lambda repressor-like DNA-binding domains"/>
    <property type="match status" value="1"/>
</dbReference>
<dbReference type="PANTHER" id="PTHR30146:SF109">
    <property type="entry name" value="HTH-TYPE TRANSCRIPTIONAL REGULATOR GALS"/>
    <property type="match status" value="1"/>
</dbReference>
<dbReference type="InterPro" id="IPR001761">
    <property type="entry name" value="Peripla_BP/Lac1_sug-bd_dom"/>
</dbReference>
<dbReference type="CDD" id="cd01392">
    <property type="entry name" value="HTH_LacI"/>
    <property type="match status" value="1"/>
</dbReference>
<name>A0A1H5VDU3_9VIBR</name>
<gene>
    <name evidence="5" type="ORF">SAMN04488244_104137</name>
</gene>
<dbReference type="Gene3D" id="3.40.50.2300">
    <property type="match status" value="2"/>
</dbReference>
<evidence type="ECO:0000313" key="5">
    <source>
        <dbReference type="EMBL" id="SEF84647.1"/>
    </source>
</evidence>
<dbReference type="AlphaFoldDB" id="A0A1H5VDU3"/>
<organism evidence="5 6">
    <name type="scientific">Vibrio hangzhouensis</name>
    <dbReference type="NCBI Taxonomy" id="462991"/>
    <lineage>
        <taxon>Bacteria</taxon>
        <taxon>Pseudomonadati</taxon>
        <taxon>Pseudomonadota</taxon>
        <taxon>Gammaproteobacteria</taxon>
        <taxon>Vibrionales</taxon>
        <taxon>Vibrionaceae</taxon>
        <taxon>Vibrio</taxon>
    </lineage>
</organism>
<dbReference type="GO" id="GO:0000976">
    <property type="term" value="F:transcription cis-regulatory region binding"/>
    <property type="evidence" value="ECO:0007669"/>
    <property type="project" value="TreeGrafter"/>
</dbReference>
<evidence type="ECO:0000259" key="4">
    <source>
        <dbReference type="PROSITE" id="PS50932"/>
    </source>
</evidence>
<dbReference type="InterPro" id="IPR028082">
    <property type="entry name" value="Peripla_BP_I"/>
</dbReference>
<dbReference type="Gene3D" id="1.10.260.40">
    <property type="entry name" value="lambda repressor-like DNA-binding domains"/>
    <property type="match status" value="1"/>
</dbReference>
<evidence type="ECO:0000256" key="3">
    <source>
        <dbReference type="ARBA" id="ARBA00023163"/>
    </source>
</evidence>
<reference evidence="6" key="1">
    <citation type="submission" date="2016-10" db="EMBL/GenBank/DDBJ databases">
        <authorList>
            <person name="Varghese N."/>
            <person name="Submissions S."/>
        </authorList>
    </citation>
    <scope>NUCLEOTIDE SEQUENCE [LARGE SCALE GENOMIC DNA]</scope>
    <source>
        <strain evidence="6">CGMCC 1.7062</strain>
    </source>
</reference>
<dbReference type="InterPro" id="IPR010982">
    <property type="entry name" value="Lambda_DNA-bd_dom_sf"/>
</dbReference>
<keyword evidence="1" id="KW-0805">Transcription regulation</keyword>
<keyword evidence="6" id="KW-1185">Reference proteome</keyword>
<dbReference type="SMART" id="SM00354">
    <property type="entry name" value="HTH_LACI"/>
    <property type="match status" value="1"/>
</dbReference>
<evidence type="ECO:0000313" key="6">
    <source>
        <dbReference type="Proteomes" id="UP000236721"/>
    </source>
</evidence>
<proteinExistence type="predicted"/>
<dbReference type="RefSeq" id="WP_103879409.1">
    <property type="nucleotide sequence ID" value="NZ_FNVG01000004.1"/>
</dbReference>
<dbReference type="EMBL" id="FNVG01000004">
    <property type="protein sequence ID" value="SEF84647.1"/>
    <property type="molecule type" value="Genomic_DNA"/>
</dbReference>
<dbReference type="Pfam" id="PF00532">
    <property type="entry name" value="Peripla_BP_1"/>
    <property type="match status" value="1"/>
</dbReference>
<sequence>MNNPKPTLHDIANEASVSLSTLTRYLHQRGFVSREKQQRIQKAINNLGYQPRLSANRAKAKSSYLIGVLIPYALCPHSSAILSGLESGLAQHQFTPIVMIGNWNNEQEQLRIAQLKAQGIDALVVIGGSLTPAQLKDAALERPVVTIGCTDIDHPNIHCIKNSSLVGGYMATNHLLRLGHTNIVYLSGIHFHPDSKYRRLGYQQALEKAGLTYDPERVISGHFNVESGRKAVEKLLAQKLPFTAIFAANDQMAFGAIQALENAGVRVPQHVSVIGFDDHEVSSAFTPALTTIRQPSIQFGRSAAIHLAHILGVIVEESETRCDEDSVRVVIRHSCSPCRQ</sequence>
<dbReference type="PANTHER" id="PTHR30146">
    <property type="entry name" value="LACI-RELATED TRANSCRIPTIONAL REPRESSOR"/>
    <property type="match status" value="1"/>
</dbReference>
<dbReference type="Proteomes" id="UP000236721">
    <property type="component" value="Unassembled WGS sequence"/>
</dbReference>
<evidence type="ECO:0000256" key="2">
    <source>
        <dbReference type="ARBA" id="ARBA00023125"/>
    </source>
</evidence>
<dbReference type="CDD" id="cd06290">
    <property type="entry name" value="PBP1_LacI-like"/>
    <property type="match status" value="1"/>
</dbReference>